<dbReference type="Proteomes" id="UP000199532">
    <property type="component" value="Unassembled WGS sequence"/>
</dbReference>
<evidence type="ECO:0000313" key="2">
    <source>
        <dbReference type="Proteomes" id="UP000199532"/>
    </source>
</evidence>
<dbReference type="RefSeq" id="WP_090334606.1">
    <property type="nucleotide sequence ID" value="NZ_FNXY01000002.1"/>
</dbReference>
<dbReference type="AlphaFoldDB" id="A0A1H6SH56"/>
<evidence type="ECO:0000313" key="1">
    <source>
        <dbReference type="EMBL" id="SEI62762.1"/>
    </source>
</evidence>
<dbReference type="EMBL" id="FNXY01000002">
    <property type="protein sequence ID" value="SEI62762.1"/>
    <property type="molecule type" value="Genomic_DNA"/>
</dbReference>
<keyword evidence="2" id="KW-1185">Reference proteome</keyword>
<dbReference type="OrthoDB" id="1093345at2"/>
<name>A0A1H6SH56_9BACT</name>
<reference evidence="1 2" key="1">
    <citation type="submission" date="2016-10" db="EMBL/GenBank/DDBJ databases">
        <authorList>
            <person name="de Groot N.N."/>
        </authorList>
    </citation>
    <scope>NUCLEOTIDE SEQUENCE [LARGE SCALE GENOMIC DNA]</scope>
    <source>
        <strain evidence="1 2">DSM 19938</strain>
    </source>
</reference>
<gene>
    <name evidence="1" type="ORF">SAMN04487995_1730</name>
</gene>
<dbReference type="SUPFAM" id="SSF101898">
    <property type="entry name" value="NHL repeat"/>
    <property type="match status" value="1"/>
</dbReference>
<dbReference type="STRING" id="408657.SAMN04487995_1730"/>
<protein>
    <submittedName>
        <fullName evidence="1">Uncharacterized protein</fullName>
    </submittedName>
</protein>
<sequence>MSKKLIITILLAAILVPAGYFLFKWSRGSAAAWKYIPSNAIVVITSEHLQDSVYQATDAKLDLKRLPFLDIASDNLSLLNLLLPDVQKLNKFLKGKNISYSYHPRTNTEWAVVMYIPVDEDQDVKWLNSPQHNAIRVLHHTFQDNRITDINDTKSQPLFSYVIKDNFLILSYYGDLIEDVVRTSSLSISRADLQSKFAKSDDSNYGTSIYLKNEAWKSVIPTTNHGSNFSEFVQAFPNYQDYHAENKDTDNKLQLVSNGTDSPGYYITNWLKDNSGLPFKGHKHISQQTSYFYRFAVKEKAEFQKQFLKWHKKQKSEAWQKLVYHVGKESTLLLENLGSELILCQLEENNSISDGKILLAEFSNYDKLRPVLKKLAQLSTPESNVSTDQFQGYDIYSVAIPELPAGIYGSMFSGFPRTYVTYIAPYLVMSNNSQVLQNYIVDYENQLTWKQSPEYDSVLTSTKFDAQLSLVVNLRKAQSRGEGLNTKSYTDLSAKIESVVLQCRYDGSDAYPEITLNPKKRQTANKVLNRTFLNIDIEWPVLYDTELTALQNPIDGTSEVLLTDQENNLLRVNNLKTGKTETITKLNGPIVTSAYKVDFLNIGRQQRIFATSSSVYAIDEDDSTHVITSFSKGIPSASAITALYMIDGGEDGSNRFIVSDEMGELYVWESVMKNIRKLNVANRFDNIQSPVISLNQIGNRNYIITQKNGKIFLLKSNGAVREGFPVDILARTESPFTWTQNPSTGQSELVGVSVYGELIRISMDGKIKSQTQLLRPEPASQFKTVFDRNSLDWILVRSSANKAAFLTKDGVELFEIKNLLPNSVIQYHFFGVDNRFITIRSGNYTTIFDMTGKRLGDKPIPSELKVQLTYLPSYYKLLIFSRSEKKVQVWSIKLR</sequence>
<organism evidence="1 2">
    <name type="scientific">Dyadobacter koreensis</name>
    <dbReference type="NCBI Taxonomy" id="408657"/>
    <lineage>
        <taxon>Bacteria</taxon>
        <taxon>Pseudomonadati</taxon>
        <taxon>Bacteroidota</taxon>
        <taxon>Cytophagia</taxon>
        <taxon>Cytophagales</taxon>
        <taxon>Spirosomataceae</taxon>
        <taxon>Dyadobacter</taxon>
    </lineage>
</organism>
<accession>A0A1H6SH56</accession>
<proteinExistence type="predicted"/>